<evidence type="ECO:0000256" key="3">
    <source>
        <dbReference type="ARBA" id="ARBA00022692"/>
    </source>
</evidence>
<keyword evidence="3 6" id="KW-0812">Transmembrane</keyword>
<evidence type="ECO:0000256" key="1">
    <source>
        <dbReference type="ARBA" id="ARBA00004651"/>
    </source>
</evidence>
<evidence type="ECO:0000256" key="2">
    <source>
        <dbReference type="ARBA" id="ARBA00022475"/>
    </source>
</evidence>
<evidence type="ECO:0000256" key="5">
    <source>
        <dbReference type="ARBA" id="ARBA00023136"/>
    </source>
</evidence>
<evidence type="ECO:0000256" key="6">
    <source>
        <dbReference type="SAM" id="Phobius"/>
    </source>
</evidence>
<accession>A0A2T0REU2</accession>
<dbReference type="PANTHER" id="PTHR32196">
    <property type="entry name" value="ABC TRANSPORTER PERMEASE PROTEIN YPHD-RELATED-RELATED"/>
    <property type="match status" value="1"/>
</dbReference>
<feature type="transmembrane region" description="Helical" evidence="6">
    <location>
        <begin position="127"/>
        <end position="145"/>
    </location>
</feature>
<sequence>MSMNPSPAMTGHGFNWRTFVGQNDAYLALIVLIVIGGLISPEFLTTLNLKNLLSQSAVLGILAAAQFMVILIAGFDLSVAAVMALSSVVFAQFAPIGLAPAAVLAVLSGLGCGAITGAFVTLGRVQPLIATLAMLGIARGFAFTVSEKSLLVDSPLVVAMSKSWGIISVPMVIWLVIAALLSVFLYRSRFGLHCLAIGGREQTAALAGVPVQRTKFLVYVAAGGLSALAGIVLVIRTQSGVPHVGNGWELASIAAVVLGGTALFGGEGQLPKAMAGVLIYQTIANLMNQVGLNPYYQDIVRAIIILAVVGVGIFRVRQSERRVNRAEIGETE</sequence>
<dbReference type="RefSeq" id="WP_106208312.1">
    <property type="nucleotide sequence ID" value="NZ_PVTD01000019.1"/>
</dbReference>
<name>A0A2T0REU2_9RHOB</name>
<reference evidence="7 8" key="1">
    <citation type="submission" date="2018-03" db="EMBL/GenBank/DDBJ databases">
        <title>Genomic Encyclopedia of Archaeal and Bacterial Type Strains, Phase II (KMG-II): from individual species to whole genera.</title>
        <authorList>
            <person name="Goeker M."/>
        </authorList>
    </citation>
    <scope>NUCLEOTIDE SEQUENCE [LARGE SCALE GENOMIC DNA]</scope>
    <source>
        <strain evidence="7 8">DSM 29328</strain>
    </source>
</reference>
<dbReference type="InterPro" id="IPR001851">
    <property type="entry name" value="ABC_transp_permease"/>
</dbReference>
<gene>
    <name evidence="7" type="ORF">CLV78_1197</name>
</gene>
<organism evidence="7 8">
    <name type="scientific">Aliiruegeria haliotis</name>
    <dbReference type="NCBI Taxonomy" id="1280846"/>
    <lineage>
        <taxon>Bacteria</taxon>
        <taxon>Pseudomonadati</taxon>
        <taxon>Pseudomonadota</taxon>
        <taxon>Alphaproteobacteria</taxon>
        <taxon>Rhodobacterales</taxon>
        <taxon>Roseobacteraceae</taxon>
        <taxon>Aliiruegeria</taxon>
    </lineage>
</organism>
<dbReference type="AlphaFoldDB" id="A0A2T0REU2"/>
<protein>
    <submittedName>
        <fullName evidence="7">Monosaccharide ABC transporter membrane protein (CUT2 family)</fullName>
    </submittedName>
</protein>
<feature type="transmembrane region" description="Helical" evidence="6">
    <location>
        <begin position="165"/>
        <end position="186"/>
    </location>
</feature>
<feature type="transmembrane region" description="Helical" evidence="6">
    <location>
        <begin position="57"/>
        <end position="90"/>
    </location>
</feature>
<dbReference type="GO" id="GO:0005886">
    <property type="term" value="C:plasma membrane"/>
    <property type="evidence" value="ECO:0007669"/>
    <property type="project" value="UniProtKB-SubCell"/>
</dbReference>
<keyword evidence="5 6" id="KW-0472">Membrane</keyword>
<dbReference type="EMBL" id="PVTD01000019">
    <property type="protein sequence ID" value="PRY19675.1"/>
    <property type="molecule type" value="Genomic_DNA"/>
</dbReference>
<keyword evidence="2" id="KW-1003">Cell membrane</keyword>
<dbReference type="PANTHER" id="PTHR32196:SF72">
    <property type="entry name" value="RIBOSE IMPORT PERMEASE PROTEIN RBSC"/>
    <property type="match status" value="1"/>
</dbReference>
<comment type="subcellular location">
    <subcellularLocation>
        <location evidence="1">Cell membrane</location>
        <topology evidence="1">Multi-pass membrane protein</topology>
    </subcellularLocation>
</comment>
<comment type="caution">
    <text evidence="7">The sequence shown here is derived from an EMBL/GenBank/DDBJ whole genome shotgun (WGS) entry which is preliminary data.</text>
</comment>
<keyword evidence="8" id="KW-1185">Reference proteome</keyword>
<feature type="transmembrane region" description="Helical" evidence="6">
    <location>
        <begin position="298"/>
        <end position="316"/>
    </location>
</feature>
<evidence type="ECO:0000313" key="7">
    <source>
        <dbReference type="EMBL" id="PRY19675.1"/>
    </source>
</evidence>
<dbReference type="GO" id="GO:0022857">
    <property type="term" value="F:transmembrane transporter activity"/>
    <property type="evidence" value="ECO:0007669"/>
    <property type="project" value="InterPro"/>
</dbReference>
<dbReference type="CDD" id="cd06579">
    <property type="entry name" value="TM_PBP1_transp_AraH_like"/>
    <property type="match status" value="1"/>
</dbReference>
<evidence type="ECO:0000313" key="8">
    <source>
        <dbReference type="Proteomes" id="UP000239480"/>
    </source>
</evidence>
<feature type="transmembrane region" description="Helical" evidence="6">
    <location>
        <begin position="216"/>
        <end position="235"/>
    </location>
</feature>
<keyword evidence="4 6" id="KW-1133">Transmembrane helix</keyword>
<feature type="transmembrane region" description="Helical" evidence="6">
    <location>
        <begin position="25"/>
        <end position="45"/>
    </location>
</feature>
<proteinExistence type="predicted"/>
<dbReference type="OrthoDB" id="5422926at2"/>
<evidence type="ECO:0000256" key="4">
    <source>
        <dbReference type="ARBA" id="ARBA00022989"/>
    </source>
</evidence>
<dbReference type="Proteomes" id="UP000239480">
    <property type="component" value="Unassembled WGS sequence"/>
</dbReference>
<feature type="transmembrane region" description="Helical" evidence="6">
    <location>
        <begin position="96"/>
        <end position="120"/>
    </location>
</feature>
<dbReference type="Pfam" id="PF02653">
    <property type="entry name" value="BPD_transp_2"/>
    <property type="match status" value="1"/>
</dbReference>